<comment type="caution">
    <text evidence="1">The sequence shown here is derived from an EMBL/GenBank/DDBJ whole genome shotgun (WGS) entry which is preliminary data.</text>
</comment>
<reference evidence="1 2" key="1">
    <citation type="submission" date="2019-09" db="EMBL/GenBank/DDBJ databases">
        <title>Nocardioides panacisoli sp. nov., isolated from the soil of a ginseng field.</title>
        <authorList>
            <person name="Cho C."/>
        </authorList>
    </citation>
    <scope>NUCLEOTIDE SEQUENCE [LARGE SCALE GENOMIC DNA]</scope>
    <source>
        <strain evidence="1 2">BN140041</strain>
    </source>
</reference>
<accession>A0A5B1M1C8</accession>
<gene>
    <name evidence="1" type="ORF">F0U47_17720</name>
</gene>
<evidence type="ECO:0000313" key="1">
    <source>
        <dbReference type="EMBL" id="KAA1425627.1"/>
    </source>
</evidence>
<organism evidence="1 2">
    <name type="scientific">Nocardioides antri</name>
    <dbReference type="NCBI Taxonomy" id="2607659"/>
    <lineage>
        <taxon>Bacteria</taxon>
        <taxon>Bacillati</taxon>
        <taxon>Actinomycetota</taxon>
        <taxon>Actinomycetes</taxon>
        <taxon>Propionibacteriales</taxon>
        <taxon>Nocardioidaceae</taxon>
        <taxon>Nocardioides</taxon>
    </lineage>
</organism>
<reference evidence="1 2" key="2">
    <citation type="submission" date="2019-09" db="EMBL/GenBank/DDBJ databases">
        <authorList>
            <person name="Jin C."/>
        </authorList>
    </citation>
    <scope>NUCLEOTIDE SEQUENCE [LARGE SCALE GENOMIC DNA]</scope>
    <source>
        <strain evidence="1 2">BN140041</strain>
    </source>
</reference>
<dbReference type="EMBL" id="VUJW01000011">
    <property type="protein sequence ID" value="KAA1425627.1"/>
    <property type="molecule type" value="Genomic_DNA"/>
</dbReference>
<dbReference type="RefSeq" id="WP_149751813.1">
    <property type="nucleotide sequence ID" value="NZ_VUJW01000011.1"/>
</dbReference>
<proteinExistence type="predicted"/>
<protein>
    <submittedName>
        <fullName evidence="1">Uncharacterized protein</fullName>
    </submittedName>
</protein>
<evidence type="ECO:0000313" key="2">
    <source>
        <dbReference type="Proteomes" id="UP000324351"/>
    </source>
</evidence>
<keyword evidence="2" id="KW-1185">Reference proteome</keyword>
<name>A0A5B1M1C8_9ACTN</name>
<dbReference type="AlphaFoldDB" id="A0A5B1M1C8"/>
<sequence>MFPSLRHLVRLRQAISDWPVSSQQLSRRNAMIALSACSRRREEREEVASYLAGRAAERTAHG</sequence>
<dbReference type="Proteomes" id="UP000324351">
    <property type="component" value="Unassembled WGS sequence"/>
</dbReference>